<dbReference type="PROSITE" id="PS50330">
    <property type="entry name" value="UIM"/>
    <property type="match status" value="1"/>
</dbReference>
<dbReference type="PANTHER" id="PTHR28208">
    <property type="entry name" value="PHOSPHATIDATE PHOSPHATASE APP1"/>
    <property type="match status" value="1"/>
</dbReference>
<name>A0A9P4QFU2_9PEZI</name>
<feature type="compositionally biased region" description="Polar residues" evidence="1">
    <location>
        <begin position="175"/>
        <end position="189"/>
    </location>
</feature>
<sequence>MAYPGSTTGSYTDFSGLRAEGREPGARRKKLAGYLKAANELRQSYFSEGGPGTRDSHVGDDDSVWADAAVVRKGNEEMILFPSYARRHIKSKPKVEPGSIQQVPGTGRDYRDTVGAGDAEFWKSEWEKYENDNAIVDVDVRGWIYSPHKGATTRKQRLMIGLARQLSGIPAPKSGENSKNNSRPSSPTGRQDEEFVQHEADSILRRGQAEAEIAGRGGFSETPRKGSDSTSLYTFGEEQNRGRPRSGENRFSNYSRNSSQGSSGNITPQQGITPRPSWSSQQPSKMSAAELVLANNNLLARLKPFMANPLASTAISAFFYNDSVSRQKTVYTDASGHFNLRAALDFVPTHVRILAGENLSATEEVHITEPHGVSLISDIDDTVKHSAITMGPREIFRNAFTRDLSELTVKGVKEWYHKMHDMGVKIHYVSNSPWQMYPIITSFFSLAGLPKGSFHLKQYSGMLQGIFEPVAERKKSNLDRIMRDFPDRKFILVGDSGEADLEVYTDVALENPKKILGIFIRDVTSIVKTGYFDQSNGAGAGGKHGRHHSRNQSGDSLAMSKRLSRPDDIRNDDPDLEAAIAASLRDMEQETRLARQFINPDRGPEFSRFSGSDGLKSRSRLSAQTSDSALSAKARQAVTTPEHERIDLIDFSEDLPPLKPWVSQEDAIKPKRYYSQHDAGLDKEVQPSPPPRPPSKPHRLRSPSPSTTQLARVISNESTGTAASPPKKTPPARPRKPSSAVKPAFLDAHPELQQLHQQPARPLVATKPSPLSKQVESQEDNLKTPPPPLPTRTRGYKEKFQSRFGGGDPPLPPPRPPFAMDSFASGTGGPGPQPRAHSTLSPSRSFENIRRKPVKSEVPPPPPPRRQGTATSTASARSAVGPAATADYSTKTRRSGLWDTQSVDDPDNKGGPDLQGVNSTARPNHHPTNSTFSAAHGNRPSSLASSPGGGSLPNSPGGDALSRKEAMWQQRVNRAKAILEPRGVTFRTWRTGDDIRDIAVKLVELAAQERKKDEDKARWKLEKERGGG</sequence>
<organism evidence="3 4">
    <name type="scientific">Polychaeton citri CBS 116435</name>
    <dbReference type="NCBI Taxonomy" id="1314669"/>
    <lineage>
        <taxon>Eukaryota</taxon>
        <taxon>Fungi</taxon>
        <taxon>Dikarya</taxon>
        <taxon>Ascomycota</taxon>
        <taxon>Pezizomycotina</taxon>
        <taxon>Dothideomycetes</taxon>
        <taxon>Dothideomycetidae</taxon>
        <taxon>Capnodiales</taxon>
        <taxon>Capnodiaceae</taxon>
        <taxon>Polychaeton</taxon>
    </lineage>
</organism>
<feature type="region of interest" description="Disordered" evidence="1">
    <location>
        <begin position="167"/>
        <end position="193"/>
    </location>
</feature>
<dbReference type="InterPro" id="IPR019236">
    <property type="entry name" value="APP1_cat"/>
</dbReference>
<comment type="caution">
    <text evidence="3">The sequence shown here is derived from an EMBL/GenBank/DDBJ whole genome shotgun (WGS) entry which is preliminary data.</text>
</comment>
<proteinExistence type="predicted"/>
<dbReference type="InterPro" id="IPR052935">
    <property type="entry name" value="Mg2+_PAP"/>
</dbReference>
<dbReference type="Pfam" id="PF09949">
    <property type="entry name" value="APP1_cat"/>
    <property type="match status" value="1"/>
</dbReference>
<reference evidence="3" key="1">
    <citation type="journal article" date="2020" name="Stud. Mycol.">
        <title>101 Dothideomycetes genomes: a test case for predicting lifestyles and emergence of pathogens.</title>
        <authorList>
            <person name="Haridas S."/>
            <person name="Albert R."/>
            <person name="Binder M."/>
            <person name="Bloem J."/>
            <person name="Labutti K."/>
            <person name="Salamov A."/>
            <person name="Andreopoulos B."/>
            <person name="Baker S."/>
            <person name="Barry K."/>
            <person name="Bills G."/>
            <person name="Bluhm B."/>
            <person name="Cannon C."/>
            <person name="Castanera R."/>
            <person name="Culley D."/>
            <person name="Daum C."/>
            <person name="Ezra D."/>
            <person name="Gonzalez J."/>
            <person name="Henrissat B."/>
            <person name="Kuo A."/>
            <person name="Liang C."/>
            <person name="Lipzen A."/>
            <person name="Lutzoni F."/>
            <person name="Magnuson J."/>
            <person name="Mondo S."/>
            <person name="Nolan M."/>
            <person name="Ohm R."/>
            <person name="Pangilinan J."/>
            <person name="Park H.-J."/>
            <person name="Ramirez L."/>
            <person name="Alfaro M."/>
            <person name="Sun H."/>
            <person name="Tritt A."/>
            <person name="Yoshinaga Y."/>
            <person name="Zwiers L.-H."/>
            <person name="Turgeon B."/>
            <person name="Goodwin S."/>
            <person name="Spatafora J."/>
            <person name="Crous P."/>
            <person name="Grigoriev I."/>
        </authorList>
    </citation>
    <scope>NUCLEOTIDE SEQUENCE</scope>
    <source>
        <strain evidence="3">CBS 116435</strain>
    </source>
</reference>
<feature type="compositionally biased region" description="Polar residues" evidence="1">
    <location>
        <begin position="620"/>
        <end position="629"/>
    </location>
</feature>
<feature type="compositionally biased region" description="Polar residues" evidence="1">
    <location>
        <begin position="836"/>
        <end position="846"/>
    </location>
</feature>
<feature type="region of interest" description="Disordered" evidence="1">
    <location>
        <begin position="678"/>
        <end position="967"/>
    </location>
</feature>
<feature type="region of interest" description="Disordered" evidence="1">
    <location>
        <begin position="537"/>
        <end position="573"/>
    </location>
</feature>
<dbReference type="GO" id="GO:0030479">
    <property type="term" value="C:actin cortical patch"/>
    <property type="evidence" value="ECO:0007669"/>
    <property type="project" value="TreeGrafter"/>
</dbReference>
<feature type="region of interest" description="Disordered" evidence="1">
    <location>
        <begin position="214"/>
        <end position="284"/>
    </location>
</feature>
<evidence type="ECO:0000313" key="4">
    <source>
        <dbReference type="Proteomes" id="UP000799441"/>
    </source>
</evidence>
<accession>A0A9P4QFU2</accession>
<feature type="region of interest" description="Disordered" evidence="1">
    <location>
        <begin position="1"/>
        <end position="26"/>
    </location>
</feature>
<dbReference type="Gene3D" id="6.10.140.100">
    <property type="match status" value="1"/>
</dbReference>
<keyword evidence="4" id="KW-1185">Reference proteome</keyword>
<dbReference type="GO" id="GO:0008195">
    <property type="term" value="F:phosphatidate phosphatase activity"/>
    <property type="evidence" value="ECO:0007669"/>
    <property type="project" value="InterPro"/>
</dbReference>
<feature type="region of interest" description="Disordered" evidence="1">
    <location>
        <begin position="596"/>
        <end position="641"/>
    </location>
</feature>
<feature type="compositionally biased region" description="Polar residues" evidence="1">
    <location>
        <begin position="707"/>
        <end position="720"/>
    </location>
</feature>
<feature type="compositionally biased region" description="Low complexity" evidence="1">
    <location>
        <begin position="869"/>
        <end position="879"/>
    </location>
</feature>
<dbReference type="OrthoDB" id="2117591at2759"/>
<feature type="compositionally biased region" description="Low complexity" evidence="1">
    <location>
        <begin position="252"/>
        <end position="265"/>
    </location>
</feature>
<feature type="region of interest" description="Disordered" evidence="1">
    <location>
        <begin position="92"/>
        <end position="112"/>
    </location>
</feature>
<feature type="compositionally biased region" description="Basic and acidic residues" evidence="1">
    <location>
        <begin position="564"/>
        <end position="573"/>
    </location>
</feature>
<protein>
    <recommendedName>
        <fullName evidence="2">Phosphatidate phosphatase APP1 catalytic domain-containing protein</fullName>
    </recommendedName>
</protein>
<gene>
    <name evidence="3" type="ORF">K431DRAFT_310409</name>
</gene>
<dbReference type="InterPro" id="IPR003903">
    <property type="entry name" value="UIM_dom"/>
</dbReference>
<feature type="compositionally biased region" description="Polar residues" evidence="1">
    <location>
        <begin position="266"/>
        <end position="284"/>
    </location>
</feature>
<feature type="compositionally biased region" description="Basic and acidic residues" evidence="1">
    <location>
        <begin position="238"/>
        <end position="248"/>
    </location>
</feature>
<evidence type="ECO:0000313" key="3">
    <source>
        <dbReference type="EMBL" id="KAF2724069.1"/>
    </source>
</evidence>
<feature type="compositionally biased region" description="Polar residues" evidence="1">
    <location>
        <begin position="916"/>
        <end position="933"/>
    </location>
</feature>
<dbReference type="EMBL" id="MU003773">
    <property type="protein sequence ID" value="KAF2724069.1"/>
    <property type="molecule type" value="Genomic_DNA"/>
</dbReference>
<evidence type="ECO:0000256" key="1">
    <source>
        <dbReference type="SAM" id="MobiDB-lite"/>
    </source>
</evidence>
<feature type="compositionally biased region" description="Low complexity" evidence="1">
    <location>
        <begin position="940"/>
        <end position="958"/>
    </location>
</feature>
<dbReference type="AlphaFoldDB" id="A0A9P4QFU2"/>
<feature type="domain" description="Phosphatidate phosphatase APP1 catalytic" evidence="2">
    <location>
        <begin position="373"/>
        <end position="522"/>
    </location>
</feature>
<feature type="compositionally biased region" description="Polar residues" evidence="1">
    <location>
        <begin position="1"/>
        <end position="13"/>
    </location>
</feature>
<dbReference type="PANTHER" id="PTHR28208:SF3">
    <property type="entry name" value="PHOSPHATIDATE PHOSPHATASE APP1"/>
    <property type="match status" value="1"/>
</dbReference>
<evidence type="ECO:0000259" key="2">
    <source>
        <dbReference type="Pfam" id="PF09949"/>
    </source>
</evidence>
<dbReference type="Proteomes" id="UP000799441">
    <property type="component" value="Unassembled WGS sequence"/>
</dbReference>